<proteinExistence type="predicted"/>
<evidence type="ECO:0000313" key="2">
    <source>
        <dbReference type="Proteomes" id="UP000325576"/>
    </source>
</evidence>
<dbReference type="AlphaFoldDB" id="A0A0C2ZVB5"/>
<accession>A0A0C2ZVB5</accession>
<evidence type="ECO:0000313" key="1">
    <source>
        <dbReference type="EMBL" id="KAB2584393.1"/>
    </source>
</evidence>
<gene>
    <name evidence="1" type="ORF">BS297_15750</name>
</gene>
<organism evidence="1 2">
    <name type="scientific">Rhodococcus erythropolis</name>
    <name type="common">Arthrobacter picolinophilus</name>
    <dbReference type="NCBI Taxonomy" id="1833"/>
    <lineage>
        <taxon>Bacteria</taxon>
        <taxon>Bacillati</taxon>
        <taxon>Actinomycetota</taxon>
        <taxon>Actinomycetes</taxon>
        <taxon>Mycobacteriales</taxon>
        <taxon>Nocardiaceae</taxon>
        <taxon>Rhodococcus</taxon>
        <taxon>Rhodococcus erythropolis group</taxon>
    </lineage>
</organism>
<dbReference type="Proteomes" id="UP000325576">
    <property type="component" value="Unassembled WGS sequence"/>
</dbReference>
<dbReference type="EMBL" id="MRBO01000442">
    <property type="protein sequence ID" value="KAB2584393.1"/>
    <property type="molecule type" value="Genomic_DNA"/>
</dbReference>
<name>A0A0C2ZVB5_RHOER</name>
<reference evidence="1 2" key="1">
    <citation type="journal article" date="2017" name="Poromechanics V (2013)">
        <title>Genomic Characterization of the Arsenic-Tolerant Actinobacterium, &lt;i&gt;Rhodococcus erythropolis&lt;/i&gt; S43.</title>
        <authorList>
            <person name="Retamal-Morales G."/>
            <person name="Mehnert M."/>
            <person name="Schwabe R."/>
            <person name="Tischler D."/>
            <person name="Schloemann M."/>
            <person name="Levican G.J."/>
        </authorList>
    </citation>
    <scope>NUCLEOTIDE SEQUENCE [LARGE SCALE GENOMIC DNA]</scope>
    <source>
        <strain evidence="1 2">S43</strain>
    </source>
</reference>
<comment type="caution">
    <text evidence="1">The sequence shown here is derived from an EMBL/GenBank/DDBJ whole genome shotgun (WGS) entry which is preliminary data.</text>
</comment>
<sequence length="87" mass="9688">MTPTQTLRAAIKLANTNGYDNPALFGTMDLINQWNMPPRAVLGILLLNHDFCRALWGEEWMVRTQTVAVSDDPFGYLAGSLEGKYSV</sequence>
<protein>
    <submittedName>
        <fullName evidence="1">Uncharacterized protein</fullName>
    </submittedName>
</protein>